<accession>A0ABM6JF65</accession>
<reference evidence="2" key="1">
    <citation type="submission" date="2017-03" db="EMBL/GenBank/DDBJ databases">
        <title>FDA dAtabase for Regulatory Grade micrObial Sequences (FDA-ARGOS): Supporting development and validation of Infectious Disease Dx tests.</title>
        <authorList>
            <person name="Campos J."/>
            <person name="Goldberg B."/>
            <person name="Tallon L."/>
            <person name="Sadzewicz L."/>
            <person name="Sengamalay N."/>
            <person name="Ott S."/>
            <person name="Godinez A."/>
            <person name="Nagaraj S."/>
            <person name="Vyas G."/>
            <person name="Aluvathingal J."/>
            <person name="Nadendla S."/>
            <person name="Geyer C."/>
            <person name="Nandy P."/>
            <person name="Hobson J."/>
            <person name="Sichtig H."/>
        </authorList>
    </citation>
    <scope>NUCLEOTIDE SEQUENCE [LARGE SCALE GENOMIC DNA]</scope>
    <source>
        <strain evidence="2">FDAARGOS_260</strain>
    </source>
</reference>
<proteinExistence type="predicted"/>
<organism evidence="1 2">
    <name type="scientific">Neisseria mucosa</name>
    <dbReference type="NCBI Taxonomy" id="488"/>
    <lineage>
        <taxon>Bacteria</taxon>
        <taxon>Pseudomonadati</taxon>
        <taxon>Pseudomonadota</taxon>
        <taxon>Betaproteobacteria</taxon>
        <taxon>Neisseriales</taxon>
        <taxon>Neisseriaceae</taxon>
        <taxon>Neisseria</taxon>
    </lineage>
</organism>
<evidence type="ECO:0000313" key="1">
    <source>
        <dbReference type="EMBL" id="ARC52197.1"/>
    </source>
</evidence>
<keyword evidence="2" id="KW-1185">Reference proteome</keyword>
<name>A0ABM6JF65_NEIMU</name>
<gene>
    <name evidence="1" type="ORF">A6J88_06135</name>
</gene>
<dbReference type="Proteomes" id="UP000191272">
    <property type="component" value="Chromosome"/>
</dbReference>
<dbReference type="EMBL" id="CP020452">
    <property type="protein sequence ID" value="ARC52197.1"/>
    <property type="molecule type" value="Genomic_DNA"/>
</dbReference>
<evidence type="ECO:0000313" key="2">
    <source>
        <dbReference type="Proteomes" id="UP000191272"/>
    </source>
</evidence>
<protein>
    <submittedName>
        <fullName evidence="1">Uncharacterized protein</fullName>
    </submittedName>
</protein>
<sequence>MQAQRDVGRLGHGKIGVNNKRRIVAGLEKGRLKRSEAGLAKTNKVSFAKTGTAGFQTTLKEKWYVKKIKFSILFKFYKKQNKNRPMYKFSIQTV</sequence>